<dbReference type="SUPFAM" id="SSF54373">
    <property type="entry name" value="FAD-linked reductases, C-terminal domain"/>
    <property type="match status" value="1"/>
</dbReference>
<comment type="similarity">
    <text evidence="1">Belongs to the GMC oxidoreductase family.</text>
</comment>
<feature type="binding site" evidence="3">
    <location>
        <position position="542"/>
    </location>
    <ligand>
        <name>FAD</name>
        <dbReference type="ChEBI" id="CHEBI:57692"/>
    </ligand>
</feature>
<dbReference type="Gene3D" id="3.30.410.40">
    <property type="match status" value="1"/>
</dbReference>
<proteinExistence type="inferred from homology"/>
<evidence type="ECO:0000259" key="7">
    <source>
        <dbReference type="PROSITE" id="PS00624"/>
    </source>
</evidence>
<reference evidence="9" key="1">
    <citation type="submission" date="2025-08" db="UniProtKB">
        <authorList>
            <consortium name="RefSeq"/>
        </authorList>
    </citation>
    <scope>IDENTIFICATION</scope>
</reference>
<feature type="binding site" evidence="3">
    <location>
        <position position="118"/>
    </location>
    <ligand>
        <name>FAD</name>
        <dbReference type="ChEBI" id="CHEBI:57692"/>
    </ligand>
</feature>
<keyword evidence="3" id="KW-0274">FAD</keyword>
<dbReference type="Gene3D" id="3.50.50.60">
    <property type="entry name" value="FAD/NAD(P)-binding domain"/>
    <property type="match status" value="1"/>
</dbReference>
<evidence type="ECO:0000256" key="4">
    <source>
        <dbReference type="PIRSR" id="PIRSR000137-3"/>
    </source>
</evidence>
<dbReference type="FunCoup" id="A0A6I9R883">
    <property type="interactions" value="407"/>
</dbReference>
<keyword evidence="4" id="KW-1015">Disulfide bond</keyword>
<evidence type="ECO:0000256" key="5">
    <source>
        <dbReference type="SAM" id="MobiDB-lite"/>
    </source>
</evidence>
<feature type="binding site" evidence="3">
    <location>
        <begin position="513"/>
        <end position="514"/>
    </location>
    <ligand>
        <name>FAD</name>
        <dbReference type="ChEBI" id="CHEBI:57692"/>
    </ligand>
</feature>
<feature type="binding site" evidence="3">
    <location>
        <begin position="553"/>
        <end position="554"/>
    </location>
    <ligand>
        <name>FAD</name>
        <dbReference type="ChEBI" id="CHEBI:57692"/>
    </ligand>
</feature>
<sequence>MAFVLWRSAAAVLSLCLLHFCHSEKAPNYSFVKSAEHAPPISYYDYIIVGGGTAGCPLAATLSQKFKVLLLERGGSPYGNKNITNLAYFANTLADDSPTSASQRFVSEDGVINARARVLGGGSCLNAGFYTRASPQYVRKAGWDWRLVNESYRWVEKIVVFEPPVLQWQSALRDGLLEVGLTPFNGYSFDHIYGTKVGGTIFDMDGHRHTAADLLEYTNPGGLTVLLHARVGKIMFRHNGKQRPVAHGVVFRDPAGTKHKAYLKKGTKNEIILSAGAIGSPQLLMLSGIGPRSHLESLGIRVLVDQPNVGRGMADNPMNAIFVPSPEPVEVSLIQVVGITKFGSFVEGASGSNFASPTSGEPTSRNFGMFSPQTGQLSTVPPKQRTPEAIARAVHAMNNIEESFFRGGFILEKVAGPLSRGHLELRNRNPDDNPSVTFNYFKDPLDLQRCIKGIETIEKVVQSKAFSRFRYPYISIEALLNMTANFPTNMIPRHDNDSKSLAQYCKDTVMTIWHYHGGCQVERVVDYDYKVLGVDALRVIDGSTFNSSPGTNPQATVMMLGRYMGIRIQNERLGTHEAESKA</sequence>
<keyword evidence="2 6" id="KW-0732">Signal</keyword>
<organism evidence="8 9">
    <name type="scientific">Elaeis guineensis var. tenera</name>
    <name type="common">Oil palm</name>
    <dbReference type="NCBI Taxonomy" id="51953"/>
    <lineage>
        <taxon>Eukaryota</taxon>
        <taxon>Viridiplantae</taxon>
        <taxon>Streptophyta</taxon>
        <taxon>Embryophyta</taxon>
        <taxon>Tracheophyta</taxon>
        <taxon>Spermatophyta</taxon>
        <taxon>Magnoliopsida</taxon>
        <taxon>Liliopsida</taxon>
        <taxon>Arecaceae</taxon>
        <taxon>Arecoideae</taxon>
        <taxon>Cocoseae</taxon>
        <taxon>Elaeidinae</taxon>
        <taxon>Elaeis</taxon>
    </lineage>
</organism>
<dbReference type="OrthoDB" id="269227at2759"/>
<dbReference type="InterPro" id="IPR000172">
    <property type="entry name" value="GMC_OxRdtase_N"/>
</dbReference>
<dbReference type="SUPFAM" id="SSF51905">
    <property type="entry name" value="FAD/NAD(P)-binding domain"/>
    <property type="match status" value="1"/>
</dbReference>
<dbReference type="InterPro" id="IPR012132">
    <property type="entry name" value="GMC_OxRdtase"/>
</dbReference>
<dbReference type="InterPro" id="IPR007867">
    <property type="entry name" value="GMC_OxRtase_C"/>
</dbReference>
<gene>
    <name evidence="9" type="primary">LOC105043376</name>
</gene>
<dbReference type="PANTHER" id="PTHR45968">
    <property type="entry name" value="OSJNBA0019K04.7 PROTEIN"/>
    <property type="match status" value="1"/>
</dbReference>
<feature type="binding site" evidence="3">
    <location>
        <position position="231"/>
    </location>
    <ligand>
        <name>FAD</name>
        <dbReference type="ChEBI" id="CHEBI:57692"/>
    </ligand>
</feature>
<dbReference type="PROSITE" id="PS00624">
    <property type="entry name" value="GMC_OXRED_2"/>
    <property type="match status" value="1"/>
</dbReference>
<dbReference type="GO" id="GO:0016614">
    <property type="term" value="F:oxidoreductase activity, acting on CH-OH group of donors"/>
    <property type="evidence" value="ECO:0007669"/>
    <property type="project" value="InterPro"/>
</dbReference>
<dbReference type="InParanoid" id="A0A6I9R883"/>
<dbReference type="InterPro" id="IPR051871">
    <property type="entry name" value="GMC_Oxidoreductase-Related"/>
</dbReference>
<dbReference type="PIRSF" id="PIRSF000137">
    <property type="entry name" value="Alcohol_oxidase"/>
    <property type="match status" value="1"/>
</dbReference>
<evidence type="ECO:0000313" key="9">
    <source>
        <dbReference type="RefSeq" id="XP_010919202.1"/>
    </source>
</evidence>
<evidence type="ECO:0000256" key="6">
    <source>
        <dbReference type="SAM" id="SignalP"/>
    </source>
</evidence>
<dbReference type="GeneID" id="105043376"/>
<feature type="compositionally biased region" description="Polar residues" evidence="5">
    <location>
        <begin position="352"/>
        <end position="381"/>
    </location>
</feature>
<protein>
    <submittedName>
        <fullName evidence="9">Protein HOTHEAD</fullName>
    </submittedName>
</protein>
<evidence type="ECO:0000256" key="1">
    <source>
        <dbReference type="ARBA" id="ARBA00010790"/>
    </source>
</evidence>
<feature type="signal peptide" evidence="6">
    <location>
        <begin position="1"/>
        <end position="23"/>
    </location>
</feature>
<name>A0A6I9R883_ELAGV</name>
<accession>A0A6I9R883</accession>
<keyword evidence="8" id="KW-1185">Reference proteome</keyword>
<keyword evidence="3" id="KW-0285">Flavoprotein</keyword>
<feature type="disulfide bond" evidence="4">
    <location>
        <begin position="450"/>
        <end position="505"/>
    </location>
</feature>
<dbReference type="Pfam" id="PF00732">
    <property type="entry name" value="GMC_oxred_N"/>
    <property type="match status" value="1"/>
</dbReference>
<dbReference type="PANTHER" id="PTHR45968:SF3">
    <property type="entry name" value="OS04G0573100 PROTEIN"/>
    <property type="match status" value="1"/>
</dbReference>
<dbReference type="AlphaFoldDB" id="A0A6I9R883"/>
<feature type="domain" description="Glucose-methanol-choline oxidoreductase N-terminal" evidence="7">
    <location>
        <begin position="276"/>
        <end position="290"/>
    </location>
</feature>
<feature type="chain" id="PRO_5026991695" evidence="6">
    <location>
        <begin position="24"/>
        <end position="582"/>
    </location>
</feature>
<dbReference type="Proteomes" id="UP000504607">
    <property type="component" value="Chromosome 4"/>
</dbReference>
<comment type="cofactor">
    <cofactor evidence="3">
        <name>FAD</name>
        <dbReference type="ChEBI" id="CHEBI:57692"/>
    </cofactor>
</comment>
<dbReference type="InterPro" id="IPR036188">
    <property type="entry name" value="FAD/NAD-bd_sf"/>
</dbReference>
<feature type="region of interest" description="Disordered" evidence="5">
    <location>
        <begin position="352"/>
        <end position="384"/>
    </location>
</feature>
<dbReference type="RefSeq" id="XP_010919202.1">
    <property type="nucleotide sequence ID" value="XM_010920900.2"/>
</dbReference>
<evidence type="ECO:0000256" key="3">
    <source>
        <dbReference type="PIRSR" id="PIRSR000137-2"/>
    </source>
</evidence>
<evidence type="ECO:0000313" key="8">
    <source>
        <dbReference type="Proteomes" id="UP000504607"/>
    </source>
</evidence>
<dbReference type="Pfam" id="PF05199">
    <property type="entry name" value="GMC_oxred_C"/>
    <property type="match status" value="1"/>
</dbReference>
<dbReference type="GO" id="GO:0050660">
    <property type="term" value="F:flavin adenine dinucleotide binding"/>
    <property type="evidence" value="ECO:0007669"/>
    <property type="project" value="InterPro"/>
</dbReference>
<dbReference type="KEGG" id="egu:105043376"/>
<evidence type="ECO:0000256" key="2">
    <source>
        <dbReference type="ARBA" id="ARBA00022729"/>
    </source>
</evidence>